<proteinExistence type="predicted"/>
<sequence>MHRSIRISPILPVRMGSRTKTEAVSTREEHLATAALRHVSSVMITSSYGTRNHTSATVRPNHTQSENLLRCCSEAMPSGERHAWYKDHEYHGNDTNDGLGGQVGTFAALLSGALGSLEHELNPEEGSRELRTVICHTHSIGTCSWHRKMVHESLTKCSKPGKQS</sequence>
<name>K2R8R9_MACPH</name>
<evidence type="ECO:0000313" key="1">
    <source>
        <dbReference type="EMBL" id="EKG10798.1"/>
    </source>
</evidence>
<dbReference type="Proteomes" id="UP000007129">
    <property type="component" value="Unassembled WGS sequence"/>
</dbReference>
<organism evidence="1 2">
    <name type="scientific">Macrophomina phaseolina (strain MS6)</name>
    <name type="common">Charcoal rot fungus</name>
    <dbReference type="NCBI Taxonomy" id="1126212"/>
    <lineage>
        <taxon>Eukaryota</taxon>
        <taxon>Fungi</taxon>
        <taxon>Dikarya</taxon>
        <taxon>Ascomycota</taxon>
        <taxon>Pezizomycotina</taxon>
        <taxon>Dothideomycetes</taxon>
        <taxon>Dothideomycetes incertae sedis</taxon>
        <taxon>Botryosphaeriales</taxon>
        <taxon>Botryosphaeriaceae</taxon>
        <taxon>Macrophomina</taxon>
    </lineage>
</organism>
<reference evidence="1 2" key="1">
    <citation type="journal article" date="2012" name="BMC Genomics">
        <title>Tools to kill: Genome of one of the most destructive plant pathogenic fungi Macrophomina phaseolina.</title>
        <authorList>
            <person name="Islam M.S."/>
            <person name="Haque M.S."/>
            <person name="Islam M.M."/>
            <person name="Emdad E.M."/>
            <person name="Halim A."/>
            <person name="Hossen Q.M.M."/>
            <person name="Hossain M.Z."/>
            <person name="Ahmed B."/>
            <person name="Rahim S."/>
            <person name="Rahman M.S."/>
            <person name="Alam M.M."/>
            <person name="Hou S."/>
            <person name="Wan X."/>
            <person name="Saito J.A."/>
            <person name="Alam M."/>
        </authorList>
    </citation>
    <scope>NUCLEOTIDE SEQUENCE [LARGE SCALE GENOMIC DNA]</scope>
    <source>
        <strain evidence="1 2">MS6</strain>
    </source>
</reference>
<evidence type="ECO:0000313" key="2">
    <source>
        <dbReference type="Proteomes" id="UP000007129"/>
    </source>
</evidence>
<protein>
    <submittedName>
        <fullName evidence="1">Uncharacterized protein</fullName>
    </submittedName>
</protein>
<dbReference type="InParanoid" id="K2R8R9"/>
<comment type="caution">
    <text evidence="1">The sequence shown here is derived from an EMBL/GenBank/DDBJ whole genome shotgun (WGS) entry which is preliminary data.</text>
</comment>
<accession>K2R8R9</accession>
<dbReference type="AlphaFoldDB" id="K2R8R9"/>
<dbReference type="HOGENOM" id="CLU_1619359_0_0_1"/>
<dbReference type="EMBL" id="AHHD01000503">
    <property type="protein sequence ID" value="EKG10798.1"/>
    <property type="molecule type" value="Genomic_DNA"/>
</dbReference>
<dbReference type="VEuPathDB" id="FungiDB:MPH_12109"/>
<gene>
    <name evidence="1" type="ORF">MPH_12109</name>
</gene>